<dbReference type="AlphaFoldDB" id="A0A1G4MIA3"/>
<evidence type="ECO:0000256" key="1">
    <source>
        <dbReference type="SAM" id="MobiDB-lite"/>
    </source>
</evidence>
<dbReference type="Gene3D" id="1.20.1050.80">
    <property type="entry name" value="VPS9 domain"/>
    <property type="match status" value="1"/>
</dbReference>
<dbReference type="Pfam" id="PF02204">
    <property type="entry name" value="VPS9"/>
    <property type="match status" value="1"/>
</dbReference>
<dbReference type="GO" id="GO:0005085">
    <property type="term" value="F:guanyl-nucleotide exchange factor activity"/>
    <property type="evidence" value="ECO:0007669"/>
    <property type="project" value="InterPro"/>
</dbReference>
<dbReference type="InterPro" id="IPR045046">
    <property type="entry name" value="Vps9-like"/>
</dbReference>
<dbReference type="EMBL" id="LT598486">
    <property type="protein sequence ID" value="SCW03595.1"/>
    <property type="molecule type" value="Genomic_DNA"/>
</dbReference>
<reference evidence="3 4" key="1">
    <citation type="submission" date="2016-03" db="EMBL/GenBank/DDBJ databases">
        <authorList>
            <person name="Devillers H."/>
        </authorList>
    </citation>
    <scope>NUCLEOTIDE SEQUENCE [LARGE SCALE GENOMIC DNA]</scope>
    <source>
        <strain evidence="3">CBS 6772</strain>
    </source>
</reference>
<evidence type="ECO:0000259" key="2">
    <source>
        <dbReference type="PROSITE" id="PS51205"/>
    </source>
</evidence>
<protein>
    <submittedName>
        <fullName evidence="3">LAFE_0G13938g1_1</fullName>
    </submittedName>
</protein>
<dbReference type="GO" id="GO:0005829">
    <property type="term" value="C:cytosol"/>
    <property type="evidence" value="ECO:0007669"/>
    <property type="project" value="TreeGrafter"/>
</dbReference>
<dbReference type="OrthoDB" id="10264848at2759"/>
<dbReference type="PANTHER" id="PTHR23101">
    <property type="entry name" value="RAB GDP/GTP EXCHANGE FACTOR"/>
    <property type="match status" value="1"/>
</dbReference>
<feature type="compositionally biased region" description="Low complexity" evidence="1">
    <location>
        <begin position="147"/>
        <end position="156"/>
    </location>
</feature>
<feature type="domain" description="VPS9" evidence="2">
    <location>
        <begin position="231"/>
        <end position="370"/>
    </location>
</feature>
<dbReference type="PROSITE" id="PS51205">
    <property type="entry name" value="VPS9"/>
    <property type="match status" value="1"/>
</dbReference>
<dbReference type="SMART" id="SM00167">
    <property type="entry name" value="VPS9"/>
    <property type="match status" value="1"/>
</dbReference>
<keyword evidence="4" id="KW-1185">Reference proteome</keyword>
<evidence type="ECO:0000313" key="4">
    <source>
        <dbReference type="Proteomes" id="UP000190831"/>
    </source>
</evidence>
<feature type="region of interest" description="Disordered" evidence="1">
    <location>
        <begin position="135"/>
        <end position="162"/>
    </location>
</feature>
<name>A0A1G4MIA3_LACFM</name>
<dbReference type="STRING" id="4955.A0A1G4MIA3"/>
<dbReference type="InterPro" id="IPR003123">
    <property type="entry name" value="VPS9"/>
</dbReference>
<feature type="compositionally biased region" description="Low complexity" evidence="1">
    <location>
        <begin position="449"/>
        <end position="460"/>
    </location>
</feature>
<evidence type="ECO:0000313" key="3">
    <source>
        <dbReference type="EMBL" id="SCW03595.1"/>
    </source>
</evidence>
<dbReference type="GO" id="GO:0016192">
    <property type="term" value="P:vesicle-mediated transport"/>
    <property type="evidence" value="ECO:0007669"/>
    <property type="project" value="InterPro"/>
</dbReference>
<dbReference type="GO" id="GO:0030139">
    <property type="term" value="C:endocytic vesicle"/>
    <property type="evidence" value="ECO:0007669"/>
    <property type="project" value="TreeGrafter"/>
</dbReference>
<dbReference type="PANTHER" id="PTHR23101:SF124">
    <property type="entry name" value="PROTEIN MUK1"/>
    <property type="match status" value="1"/>
</dbReference>
<organism evidence="3 4">
    <name type="scientific">Lachancea fermentati</name>
    <name type="common">Zygosaccharomyces fermentati</name>
    <dbReference type="NCBI Taxonomy" id="4955"/>
    <lineage>
        <taxon>Eukaryota</taxon>
        <taxon>Fungi</taxon>
        <taxon>Dikarya</taxon>
        <taxon>Ascomycota</taxon>
        <taxon>Saccharomycotina</taxon>
        <taxon>Saccharomycetes</taxon>
        <taxon>Saccharomycetales</taxon>
        <taxon>Saccharomycetaceae</taxon>
        <taxon>Lachancea</taxon>
    </lineage>
</organism>
<dbReference type="InterPro" id="IPR037191">
    <property type="entry name" value="VPS9_dom_sf"/>
</dbReference>
<feature type="region of interest" description="Disordered" evidence="1">
    <location>
        <begin position="440"/>
        <end position="468"/>
    </location>
</feature>
<gene>
    <name evidence="3" type="ORF">LAFE_0G13938G</name>
</gene>
<sequence length="509" mass="57500">MFHTPPINNPKYDSSQSIKESYHIHLESTSPDLSNSSSNGSASLTKEEIAQEIGGINTLPAELSKLIDIFIDDLKQPKYLKPLNVLQLSGLFQAFYSKFDKASFQYLMRANDAGSTSFMSARESLSSGISGIFNRSRSGSDTRKRSSSLFSTDSSSGLQPLLTPEEINRHIRTTELNNLKVEKYMELCEHDVFRRILEVGTSVPGCNSKVDEKPQRTLKVSNLFRNSPEFIEFDKRLGEKLETLNRITSSGKLDLIEFLSITHADFDTDKLSEHLERLVYESIAPHEKLENVLKMHDDMIMSLNHLSNDDFLSTLIYLVIKKPVKSIFLNLQFIRLFRYSKKLVEKELYALTNLDAALTFVENLTLNDFPAGFGSDLSTEEQKELAIAISSKIALPDIQVGCETPSQRHPGLPRSNSYKEFEGLRTALDSSLRNIIGKIRSYTPPAPQPTTTTNSSQQASMVDGESNKKIVSIPQSVRELRNRDFEDLKVNELKQIFETYQKLLDAQDF</sequence>
<dbReference type="Proteomes" id="UP000190831">
    <property type="component" value="Chromosome G"/>
</dbReference>
<proteinExistence type="predicted"/>
<dbReference type="OMA" id="MFHTPPI"/>
<dbReference type="GO" id="GO:0031267">
    <property type="term" value="F:small GTPase binding"/>
    <property type="evidence" value="ECO:0007669"/>
    <property type="project" value="TreeGrafter"/>
</dbReference>
<accession>A0A1G4MIA3</accession>
<dbReference type="SUPFAM" id="SSF109993">
    <property type="entry name" value="VPS9 domain"/>
    <property type="match status" value="1"/>
</dbReference>